<evidence type="ECO:0000256" key="3">
    <source>
        <dbReference type="ARBA" id="ARBA00022448"/>
    </source>
</evidence>
<dbReference type="InterPro" id="IPR020846">
    <property type="entry name" value="MFS_dom"/>
</dbReference>
<dbReference type="Proteomes" id="UP000234206">
    <property type="component" value="Unassembled WGS sequence"/>
</dbReference>
<evidence type="ECO:0000256" key="6">
    <source>
        <dbReference type="ARBA" id="ARBA00022989"/>
    </source>
</evidence>
<keyword evidence="6 9" id="KW-1133">Transmembrane helix</keyword>
<dbReference type="OrthoDB" id="9772725at2"/>
<proteinExistence type="inferred from homology"/>
<dbReference type="RefSeq" id="WP_070705794.1">
    <property type="nucleotide sequence ID" value="NZ_JBHLVH010000002.1"/>
</dbReference>
<reference evidence="11 12" key="1">
    <citation type="submission" date="2017-12" db="EMBL/GenBank/DDBJ databases">
        <title>Phylogenetic diversity of female urinary microbiome.</title>
        <authorList>
            <person name="Thomas-White K."/>
            <person name="Wolfe A.J."/>
        </authorList>
    </citation>
    <scope>NUCLEOTIDE SEQUENCE [LARGE SCALE GENOMIC DNA]</scope>
    <source>
        <strain evidence="11 12">UMB1298</strain>
    </source>
</reference>
<comment type="subcellular location">
    <subcellularLocation>
        <location evidence="1">Cell membrane</location>
        <topology evidence="1">Multi-pass membrane protein</topology>
    </subcellularLocation>
    <subcellularLocation>
        <location evidence="8">Membrane</location>
        <topology evidence="8">Multi-pass membrane protein</topology>
    </subcellularLocation>
</comment>
<dbReference type="GO" id="GO:0005886">
    <property type="term" value="C:plasma membrane"/>
    <property type="evidence" value="ECO:0007669"/>
    <property type="project" value="UniProtKB-SubCell"/>
</dbReference>
<dbReference type="InterPro" id="IPR050171">
    <property type="entry name" value="MFS_Transporters"/>
</dbReference>
<organism evidence="11 12">
    <name type="scientific">Kytococcus schroeteri</name>
    <dbReference type="NCBI Taxonomy" id="138300"/>
    <lineage>
        <taxon>Bacteria</taxon>
        <taxon>Bacillati</taxon>
        <taxon>Actinomycetota</taxon>
        <taxon>Actinomycetes</taxon>
        <taxon>Micrococcales</taxon>
        <taxon>Kytococcaceae</taxon>
        <taxon>Kytococcus</taxon>
    </lineage>
</organism>
<dbReference type="PANTHER" id="PTHR23517:SF15">
    <property type="entry name" value="PROTON-DEPENDENT OLIGOPEPTIDE FAMILY TRANSPORT PROTEIN"/>
    <property type="match status" value="1"/>
</dbReference>
<keyword evidence="5 8" id="KW-0812">Transmembrane</keyword>
<feature type="transmembrane region" description="Helical" evidence="9">
    <location>
        <begin position="96"/>
        <end position="113"/>
    </location>
</feature>
<dbReference type="GO" id="GO:0006857">
    <property type="term" value="P:oligopeptide transport"/>
    <property type="evidence" value="ECO:0007669"/>
    <property type="project" value="InterPro"/>
</dbReference>
<evidence type="ECO:0000256" key="8">
    <source>
        <dbReference type="RuleBase" id="RU003755"/>
    </source>
</evidence>
<keyword evidence="7 9" id="KW-0472">Membrane</keyword>
<evidence type="ECO:0000256" key="4">
    <source>
        <dbReference type="ARBA" id="ARBA00022475"/>
    </source>
</evidence>
<feature type="transmembrane region" description="Helical" evidence="9">
    <location>
        <begin position="158"/>
        <end position="177"/>
    </location>
</feature>
<dbReference type="InterPro" id="IPR018456">
    <property type="entry name" value="PTR2_symporter_CS"/>
</dbReference>
<keyword evidence="4" id="KW-1003">Cell membrane</keyword>
<dbReference type="NCBIfam" id="TIGR00924">
    <property type="entry name" value="yjdL_sub1_fam"/>
    <property type="match status" value="1"/>
</dbReference>
<gene>
    <name evidence="11" type="ORF">CYJ76_02095</name>
</gene>
<feature type="transmembrane region" description="Helical" evidence="9">
    <location>
        <begin position="183"/>
        <end position="204"/>
    </location>
</feature>
<dbReference type="GO" id="GO:1904680">
    <property type="term" value="F:peptide transmembrane transporter activity"/>
    <property type="evidence" value="ECO:0007669"/>
    <property type="project" value="InterPro"/>
</dbReference>
<dbReference type="PROSITE" id="PS50850">
    <property type="entry name" value="MFS"/>
    <property type="match status" value="1"/>
</dbReference>
<protein>
    <submittedName>
        <fullName evidence="11">MFS transporter</fullName>
    </submittedName>
</protein>
<evidence type="ECO:0000256" key="5">
    <source>
        <dbReference type="ARBA" id="ARBA00022692"/>
    </source>
</evidence>
<keyword evidence="3 8" id="KW-0813">Transport</keyword>
<dbReference type="InterPro" id="IPR005279">
    <property type="entry name" value="Dipep/tripep_permease"/>
</dbReference>
<accession>A0A2I1PCK8</accession>
<comment type="caution">
    <text evidence="11">The sequence shown here is derived from an EMBL/GenBank/DDBJ whole genome shotgun (WGS) entry which is preliminary data.</text>
</comment>
<feature type="transmembrane region" description="Helical" evidence="9">
    <location>
        <begin position="229"/>
        <end position="248"/>
    </location>
</feature>
<feature type="transmembrane region" description="Helical" evidence="9">
    <location>
        <begin position="368"/>
        <end position="389"/>
    </location>
</feature>
<name>A0A2I1PCK8_9MICO</name>
<evidence type="ECO:0000256" key="7">
    <source>
        <dbReference type="ARBA" id="ARBA00023136"/>
    </source>
</evidence>
<feature type="transmembrane region" description="Helical" evidence="9">
    <location>
        <begin position="395"/>
        <end position="413"/>
    </location>
</feature>
<evidence type="ECO:0000256" key="2">
    <source>
        <dbReference type="ARBA" id="ARBA00005982"/>
    </source>
</evidence>
<dbReference type="SUPFAM" id="SSF103473">
    <property type="entry name" value="MFS general substrate transporter"/>
    <property type="match status" value="1"/>
</dbReference>
<dbReference type="InterPro" id="IPR036259">
    <property type="entry name" value="MFS_trans_sf"/>
</dbReference>
<keyword evidence="12" id="KW-1185">Reference proteome</keyword>
<evidence type="ECO:0000256" key="1">
    <source>
        <dbReference type="ARBA" id="ARBA00004651"/>
    </source>
</evidence>
<evidence type="ECO:0000313" key="12">
    <source>
        <dbReference type="Proteomes" id="UP000234206"/>
    </source>
</evidence>
<evidence type="ECO:0000313" key="11">
    <source>
        <dbReference type="EMBL" id="PKZ42373.1"/>
    </source>
</evidence>
<evidence type="ECO:0000259" key="10">
    <source>
        <dbReference type="PROSITE" id="PS50850"/>
    </source>
</evidence>
<feature type="transmembrane region" description="Helical" evidence="9">
    <location>
        <begin position="44"/>
        <end position="61"/>
    </location>
</feature>
<feature type="transmembrane region" description="Helical" evidence="9">
    <location>
        <begin position="461"/>
        <end position="482"/>
    </location>
</feature>
<dbReference type="EMBL" id="PKIZ01000003">
    <property type="protein sequence ID" value="PKZ42373.1"/>
    <property type="molecule type" value="Genomic_DNA"/>
</dbReference>
<dbReference type="AlphaFoldDB" id="A0A2I1PCK8"/>
<dbReference type="CDD" id="cd17346">
    <property type="entry name" value="MFS_DtpA_like"/>
    <property type="match status" value="1"/>
</dbReference>
<feature type="transmembrane region" description="Helical" evidence="9">
    <location>
        <begin position="67"/>
        <end position="87"/>
    </location>
</feature>
<feature type="transmembrane region" description="Helical" evidence="9">
    <location>
        <begin position="119"/>
        <end position="137"/>
    </location>
</feature>
<dbReference type="InterPro" id="IPR000109">
    <property type="entry name" value="POT_fam"/>
</dbReference>
<feature type="transmembrane region" description="Helical" evidence="9">
    <location>
        <begin position="434"/>
        <end position="455"/>
    </location>
</feature>
<evidence type="ECO:0000256" key="9">
    <source>
        <dbReference type="SAM" id="Phobius"/>
    </source>
</evidence>
<dbReference type="PANTHER" id="PTHR23517">
    <property type="entry name" value="RESISTANCE PROTEIN MDTM, PUTATIVE-RELATED-RELATED"/>
    <property type="match status" value="1"/>
</dbReference>
<feature type="transmembrane region" description="Helical" evidence="9">
    <location>
        <begin position="260"/>
        <end position="277"/>
    </location>
</feature>
<dbReference type="Gene3D" id="1.20.1250.20">
    <property type="entry name" value="MFS general substrate transporter like domains"/>
    <property type="match status" value="1"/>
</dbReference>
<feature type="transmembrane region" description="Helical" evidence="9">
    <location>
        <begin position="334"/>
        <end position="356"/>
    </location>
</feature>
<feature type="transmembrane region" description="Helical" evidence="9">
    <location>
        <begin position="289"/>
        <end position="306"/>
    </location>
</feature>
<comment type="similarity">
    <text evidence="2 8">Belongs to the major facilitator superfamily. Proton-dependent oligopeptide transporter (POT/PTR) (TC 2.A.17) family.</text>
</comment>
<dbReference type="Pfam" id="PF00854">
    <property type="entry name" value="PTR2"/>
    <property type="match status" value="1"/>
</dbReference>
<feature type="domain" description="Major facilitator superfamily (MFS) profile" evidence="10">
    <location>
        <begin position="26"/>
        <end position="486"/>
    </location>
</feature>
<dbReference type="PROSITE" id="PS01023">
    <property type="entry name" value="PTR2_2"/>
    <property type="match status" value="1"/>
</dbReference>
<sequence length="499" mass="53876">MSTAVHTTGKAENDRSFLGHPRGLATLFNIELWERFSYYGMRAILLYYIVDTVANGGLGLQDSVGEAIVATYGAAVYLLSIIGGWAADRLIGPQRSVLLGGVVIMAGHISLAVPGSLFSWLGIVLVALGTGFLKPNVSTMVGHLYDDRDVRQDQAFTIFYMSINIGAFFSPFVVAWLKSHWGYHAGFAAAAVGMAVALVAYLIGKRTLADESIRVPNPLSSEERRRVPVLALGLLALVAAAIGVARLWRETWPEAIADGIFILSLVASVAYFVTMFRSSKVEPVERKHLWAYLPIWLAAVAFWMIFEQAAVKLASYGKNRTDLGSLGFEWNPEWFQSVNPISIIVLAPLFAMLWAARSGKFPSTAAKIALGVSIVGLTFIFLAWASLTFPGATSPVWVLVLVFVVQTVAELCLSPVGLSATASLAPKAFASQAMALWFLSSATGQSIAGQLILAMEGMEDHVFFLTTGGIAIVFGLLLFLLVPKVSRLMADAEPERLAH</sequence>